<evidence type="ECO:0000256" key="2">
    <source>
        <dbReference type="ARBA" id="ARBA00022664"/>
    </source>
</evidence>
<dbReference type="InterPro" id="IPR010541">
    <property type="entry name" value="Prp3_C"/>
</dbReference>
<dbReference type="InterPro" id="IPR027104">
    <property type="entry name" value="Prp3"/>
</dbReference>
<evidence type="ECO:0000313" key="8">
    <source>
        <dbReference type="EMBL" id="OAR02501.1"/>
    </source>
</evidence>
<dbReference type="GO" id="GO:0046540">
    <property type="term" value="C:U4/U6 x U5 tri-snRNP complex"/>
    <property type="evidence" value="ECO:0007669"/>
    <property type="project" value="InterPro"/>
</dbReference>
<organism evidence="8 9">
    <name type="scientific">Cordyceps confragosa</name>
    <name type="common">Lecanicillium lecanii</name>
    <dbReference type="NCBI Taxonomy" id="2714763"/>
    <lineage>
        <taxon>Eukaryota</taxon>
        <taxon>Fungi</taxon>
        <taxon>Dikarya</taxon>
        <taxon>Ascomycota</taxon>
        <taxon>Pezizomycotina</taxon>
        <taxon>Sordariomycetes</taxon>
        <taxon>Hypocreomycetidae</taxon>
        <taxon>Hypocreales</taxon>
        <taxon>Cordycipitaceae</taxon>
        <taxon>Akanthomyces</taxon>
    </lineage>
</organism>
<keyword evidence="4" id="KW-0539">Nucleus</keyword>
<feature type="domain" description="Small nuclear ribonucleoprotein Prp3 C-terminal" evidence="6">
    <location>
        <begin position="361"/>
        <end position="499"/>
    </location>
</feature>
<reference evidence="8 9" key="1">
    <citation type="submission" date="2016-03" db="EMBL/GenBank/DDBJ databases">
        <title>Fine-scale spatial genetic structure of a fungal parasite of coffee scale insects.</title>
        <authorList>
            <person name="Jackson D."/>
            <person name="Zemenick K.A."/>
            <person name="Malloure B."/>
            <person name="Quandt C.A."/>
            <person name="James T.Y."/>
        </authorList>
    </citation>
    <scope>NUCLEOTIDE SEQUENCE [LARGE SCALE GENOMIC DNA]</scope>
    <source>
        <strain evidence="8 9">UM487</strain>
    </source>
</reference>
<feature type="domain" description="Pre-mRNA-splicing factor 3" evidence="7">
    <location>
        <begin position="104"/>
        <end position="285"/>
    </location>
</feature>
<keyword evidence="9" id="KW-1185">Reference proteome</keyword>
<feature type="compositionally biased region" description="Basic and acidic residues" evidence="5">
    <location>
        <begin position="16"/>
        <end position="26"/>
    </location>
</feature>
<dbReference type="Pfam" id="PF08572">
    <property type="entry name" value="PRP3"/>
    <property type="match status" value="2"/>
</dbReference>
<evidence type="ECO:0000259" key="7">
    <source>
        <dbReference type="Pfam" id="PF08572"/>
    </source>
</evidence>
<dbReference type="OMA" id="CVMHPRF"/>
<evidence type="ECO:0000256" key="3">
    <source>
        <dbReference type="ARBA" id="ARBA00023187"/>
    </source>
</evidence>
<feature type="region of interest" description="Disordered" evidence="5">
    <location>
        <begin position="1"/>
        <end position="26"/>
    </location>
</feature>
<feature type="domain" description="Pre-mRNA-splicing factor 3" evidence="7">
    <location>
        <begin position="302"/>
        <end position="337"/>
    </location>
</feature>
<dbReference type="InterPro" id="IPR013881">
    <property type="entry name" value="Pre-mRNA_splic_Prp3_dom"/>
</dbReference>
<evidence type="ECO:0000256" key="5">
    <source>
        <dbReference type="SAM" id="MobiDB-lite"/>
    </source>
</evidence>
<dbReference type="PANTHER" id="PTHR14212">
    <property type="entry name" value="U4/U6-ASSOCIATED RNA SPLICING FACTOR-RELATED"/>
    <property type="match status" value="1"/>
</dbReference>
<keyword evidence="2" id="KW-0507">mRNA processing</keyword>
<comment type="caution">
    <text evidence="8">The sequence shown here is derived from an EMBL/GenBank/DDBJ whole genome shotgun (WGS) entry which is preliminary data.</text>
</comment>
<dbReference type="EMBL" id="LUKN01000648">
    <property type="protein sequence ID" value="OAR02501.1"/>
    <property type="molecule type" value="Genomic_DNA"/>
</dbReference>
<protein>
    <submittedName>
        <fullName evidence="8">Uncharacterized protein</fullName>
    </submittedName>
</protein>
<evidence type="ECO:0000259" key="6">
    <source>
        <dbReference type="Pfam" id="PF06544"/>
    </source>
</evidence>
<sequence>MERQSEPPALGPRNDSSNRIHKSESAADRLAALKARVAAATATSKAKGGLNVGLHPALEDLATWKPQNKEKSSPNVGRGTTHGPRGAAVAAVKGSTASGTGQRNPYIDESAAAQPSSSRDREPKRLVFNQKGKYIQQANALRRQEALEAMKKRIAEQTRKAGIDEDLDTEKKFLVEEPPLVEWWDEGLIDGDSYDAIEHIDKLRITSPDSIITEYVQHPVALEPPQDRLAPAPKPMYLTSKEQAKIRRQRRMAEGKEMQAKIRLGLVPAPPPKVKKGNLMRVLGDGRSTKYQVNSNSFANIAIVAVKDPTAVEARVNREIAERHQQHVQTNEERRLTKDQKKDKVAANQQKDAEKGIHVLVLKINSLANGQHRYKIGVNAEQLSLTGTCIMHPKFNLLVVEGGSWAINKYKKLMLNRIDWTENAPSREKDGKNTTRDWLLAEDAKGQLKDMSLNRCTLVFEGEQKARGFRKWGSKVCETDTEARDALSRAKMESFWTLAKGMA</sequence>
<proteinExistence type="predicted"/>
<evidence type="ECO:0000256" key="4">
    <source>
        <dbReference type="ARBA" id="ARBA00023242"/>
    </source>
</evidence>
<name>A0A179ILK4_CORDF</name>
<gene>
    <name evidence="8" type="ORF">LLEC1_06204</name>
</gene>
<dbReference type="Proteomes" id="UP000243081">
    <property type="component" value="Unassembled WGS sequence"/>
</dbReference>
<dbReference type="PANTHER" id="PTHR14212:SF0">
    <property type="entry name" value="U4_U6 SMALL NUCLEAR RIBONUCLEOPROTEIN PRP3"/>
    <property type="match status" value="1"/>
</dbReference>
<feature type="region of interest" description="Disordered" evidence="5">
    <location>
        <begin position="61"/>
        <end position="123"/>
    </location>
</feature>
<evidence type="ECO:0000313" key="9">
    <source>
        <dbReference type="Proteomes" id="UP000243081"/>
    </source>
</evidence>
<dbReference type="OrthoDB" id="10264544at2759"/>
<evidence type="ECO:0000256" key="1">
    <source>
        <dbReference type="ARBA" id="ARBA00004123"/>
    </source>
</evidence>
<accession>A0A179ILK4</accession>
<dbReference type="Pfam" id="PF06544">
    <property type="entry name" value="Prp3_C"/>
    <property type="match status" value="1"/>
</dbReference>
<dbReference type="GO" id="GO:0000398">
    <property type="term" value="P:mRNA splicing, via spliceosome"/>
    <property type="evidence" value="ECO:0007669"/>
    <property type="project" value="InterPro"/>
</dbReference>
<dbReference type="AlphaFoldDB" id="A0A179ILK4"/>
<dbReference type="CDD" id="cd24162">
    <property type="entry name" value="Prp3_C"/>
    <property type="match status" value="1"/>
</dbReference>
<keyword evidence="3" id="KW-0508">mRNA splicing</keyword>
<comment type="subcellular location">
    <subcellularLocation>
        <location evidence="1">Nucleus</location>
    </subcellularLocation>
</comment>
<feature type="region of interest" description="Disordered" evidence="5">
    <location>
        <begin position="323"/>
        <end position="350"/>
    </location>
</feature>